<dbReference type="InterPro" id="IPR036390">
    <property type="entry name" value="WH_DNA-bd_sf"/>
</dbReference>
<dbReference type="InterPro" id="IPR036388">
    <property type="entry name" value="WH-like_DNA-bd_sf"/>
</dbReference>
<dbReference type="Pfam" id="PF25583">
    <property type="entry name" value="WCX"/>
    <property type="match status" value="1"/>
</dbReference>
<dbReference type="SUPFAM" id="SSF46785">
    <property type="entry name" value="Winged helix' DNA-binding domain"/>
    <property type="match status" value="1"/>
</dbReference>
<dbReference type="STRING" id="1195236.CTER_4711"/>
<organism evidence="4 5">
    <name type="scientific">Ruminiclostridium cellobioparum subsp. termitidis CT1112</name>
    <dbReference type="NCBI Taxonomy" id="1195236"/>
    <lineage>
        <taxon>Bacteria</taxon>
        <taxon>Bacillati</taxon>
        <taxon>Bacillota</taxon>
        <taxon>Clostridia</taxon>
        <taxon>Eubacteriales</taxon>
        <taxon>Oscillospiraceae</taxon>
        <taxon>Ruminiclostridium</taxon>
    </lineage>
</organism>
<evidence type="ECO:0000313" key="4">
    <source>
        <dbReference type="EMBL" id="EMS69666.1"/>
    </source>
</evidence>
<dbReference type="GO" id="GO:0003700">
    <property type="term" value="F:DNA-binding transcription factor activity"/>
    <property type="evidence" value="ECO:0007669"/>
    <property type="project" value="InterPro"/>
</dbReference>
<proteinExistence type="predicted"/>
<dbReference type="PANTHER" id="PTHR34580:SF1">
    <property type="entry name" value="PROTEIN PAFC"/>
    <property type="match status" value="1"/>
</dbReference>
<dbReference type="InterPro" id="IPR013196">
    <property type="entry name" value="HTH_11"/>
</dbReference>
<keyword evidence="2" id="KW-0804">Transcription</keyword>
<dbReference type="AlphaFoldDB" id="S0FI19"/>
<gene>
    <name evidence="4" type="ORF">CTER_4711</name>
</gene>
<dbReference type="EMBL" id="AORV01000065">
    <property type="protein sequence ID" value="EMS69666.1"/>
    <property type="molecule type" value="Genomic_DNA"/>
</dbReference>
<evidence type="ECO:0000256" key="2">
    <source>
        <dbReference type="ARBA" id="ARBA00023163"/>
    </source>
</evidence>
<feature type="domain" description="HTH deoR-type" evidence="3">
    <location>
        <begin position="2"/>
        <end position="57"/>
    </location>
</feature>
<sequence>MKIDRLIGILTILLQNEKTTAPELARHFEVSRRTILRDIDALAMAGIPITATRGADGGIAIIDGYKINKGILTSDELQNLVAALKSLDSVSSQSNFTNIMAKLATGNSIVSLADSIVIDLSSHYKDSLSEKIELFKRAIYEHKTVRFDYYYSKGEITREIEPYFIQFIWSTWYVFGWCNLRNDFRQFKLNRLWNPSITDITFIAHPIPNDRASSGYATPEPYNIKILFDKSVRFRLIEEYGLNSYEETDTGLLLSLDYTNKEYIFSWILAFGDKAEVLEPKESRDEFARLAKNISERYE</sequence>
<dbReference type="PROSITE" id="PS51000">
    <property type="entry name" value="HTH_DEOR_2"/>
    <property type="match status" value="1"/>
</dbReference>
<dbReference type="Pfam" id="PF08279">
    <property type="entry name" value="HTH_11"/>
    <property type="match status" value="1"/>
</dbReference>
<dbReference type="RefSeq" id="WP_004629941.1">
    <property type="nucleotide sequence ID" value="NZ_AORV01000065.1"/>
</dbReference>
<dbReference type="InterPro" id="IPR001034">
    <property type="entry name" value="DeoR_HTH"/>
</dbReference>
<keyword evidence="1" id="KW-0805">Transcription regulation</keyword>
<dbReference type="PIRSF" id="PIRSF016838">
    <property type="entry name" value="PafC"/>
    <property type="match status" value="1"/>
</dbReference>
<dbReference type="Proteomes" id="UP000014155">
    <property type="component" value="Unassembled WGS sequence"/>
</dbReference>
<dbReference type="PATRIC" id="fig|1195236.3.peg.4894"/>
<keyword evidence="5" id="KW-1185">Reference proteome</keyword>
<evidence type="ECO:0000256" key="1">
    <source>
        <dbReference type="ARBA" id="ARBA00023015"/>
    </source>
</evidence>
<dbReference type="InterPro" id="IPR057727">
    <property type="entry name" value="WCX_dom"/>
</dbReference>
<accession>S0FI19</accession>
<reference evidence="4 5" key="1">
    <citation type="journal article" date="2013" name="Genome Announc.">
        <title>Draft Genome Sequence of the Cellulolytic, Mesophilic, Anaerobic Bacterium Clostridium termitidis Strain CT1112 (DSM 5398).</title>
        <authorList>
            <person name="Lal S."/>
            <person name="Ramachandran U."/>
            <person name="Zhang X."/>
            <person name="Munir R."/>
            <person name="Sparling R."/>
            <person name="Levin D.B."/>
        </authorList>
    </citation>
    <scope>NUCLEOTIDE SEQUENCE [LARGE SCALE GENOMIC DNA]</scope>
    <source>
        <strain evidence="4 5">CT1112</strain>
    </source>
</reference>
<name>S0FI19_RUMCE</name>
<protein>
    <submittedName>
        <fullName evidence="4">Putative transcriptional regulator</fullName>
    </submittedName>
</protein>
<evidence type="ECO:0000313" key="5">
    <source>
        <dbReference type="Proteomes" id="UP000014155"/>
    </source>
</evidence>
<dbReference type="InterPro" id="IPR051534">
    <property type="entry name" value="CBASS_pafABC_assoc_protein"/>
</dbReference>
<dbReference type="InterPro" id="IPR028349">
    <property type="entry name" value="PafC-like"/>
</dbReference>
<dbReference type="PANTHER" id="PTHR34580">
    <property type="match status" value="1"/>
</dbReference>
<evidence type="ECO:0000259" key="3">
    <source>
        <dbReference type="PROSITE" id="PS51000"/>
    </source>
</evidence>
<dbReference type="Pfam" id="PF13280">
    <property type="entry name" value="WYL"/>
    <property type="match status" value="1"/>
</dbReference>
<dbReference type="InterPro" id="IPR026881">
    <property type="entry name" value="WYL_dom"/>
</dbReference>
<dbReference type="PROSITE" id="PS52050">
    <property type="entry name" value="WYL"/>
    <property type="match status" value="1"/>
</dbReference>
<dbReference type="Gene3D" id="1.10.10.10">
    <property type="entry name" value="Winged helix-like DNA-binding domain superfamily/Winged helix DNA-binding domain"/>
    <property type="match status" value="1"/>
</dbReference>
<dbReference type="eggNOG" id="COG2378">
    <property type="taxonomic scope" value="Bacteria"/>
</dbReference>
<comment type="caution">
    <text evidence="4">The sequence shown here is derived from an EMBL/GenBank/DDBJ whole genome shotgun (WGS) entry which is preliminary data.</text>
</comment>